<protein>
    <recommendedName>
        <fullName evidence="1">DUF4398 domain-containing protein</fullName>
    </recommendedName>
</protein>
<proteinExistence type="predicted"/>
<accession>A0A3B0ZF52</accession>
<dbReference type="PROSITE" id="PS51257">
    <property type="entry name" value="PROKAR_LIPOPROTEIN"/>
    <property type="match status" value="1"/>
</dbReference>
<evidence type="ECO:0000313" key="2">
    <source>
        <dbReference type="EMBL" id="VAW92078.1"/>
    </source>
</evidence>
<reference evidence="2" key="1">
    <citation type="submission" date="2018-06" db="EMBL/GenBank/DDBJ databases">
        <authorList>
            <person name="Zhirakovskaya E."/>
        </authorList>
    </citation>
    <scope>NUCLEOTIDE SEQUENCE</scope>
</reference>
<organism evidence="2">
    <name type="scientific">hydrothermal vent metagenome</name>
    <dbReference type="NCBI Taxonomy" id="652676"/>
    <lineage>
        <taxon>unclassified sequences</taxon>
        <taxon>metagenomes</taxon>
        <taxon>ecological metagenomes</taxon>
    </lineage>
</organism>
<dbReference type="InterPro" id="IPR025511">
    <property type="entry name" value="DUF4398"/>
</dbReference>
<name>A0A3B0ZF52_9ZZZZ</name>
<dbReference type="AlphaFoldDB" id="A0A3B0ZF52"/>
<dbReference type="Gene3D" id="1.20.1270.390">
    <property type="match status" value="1"/>
</dbReference>
<feature type="domain" description="DUF4398" evidence="1">
    <location>
        <begin position="35"/>
        <end position="91"/>
    </location>
</feature>
<sequence length="104" mass="11602">MNSAHQRSFSKRFFLPFSLLFALVFTGCTLLPPVQEMSNARQSLEAAKTAGAEVHDSKRFLQAKMLLEQASEKIDSGEYSQARNLAIKAHTMAIKSRQISITNN</sequence>
<gene>
    <name evidence="2" type="ORF">MNBD_GAMMA23-886</name>
</gene>
<dbReference type="EMBL" id="UOFT01000022">
    <property type="protein sequence ID" value="VAW92078.1"/>
    <property type="molecule type" value="Genomic_DNA"/>
</dbReference>
<evidence type="ECO:0000259" key="1">
    <source>
        <dbReference type="Pfam" id="PF14346"/>
    </source>
</evidence>
<dbReference type="Pfam" id="PF14346">
    <property type="entry name" value="DUF4398"/>
    <property type="match status" value="1"/>
</dbReference>